<gene>
    <name evidence="1" type="ORF">Q0590_08075</name>
</gene>
<evidence type="ECO:0000313" key="1">
    <source>
        <dbReference type="EMBL" id="MDO1446204.1"/>
    </source>
</evidence>
<organism evidence="1 2">
    <name type="scientific">Rhodocytophaga aerolata</name>
    <dbReference type="NCBI Taxonomy" id="455078"/>
    <lineage>
        <taxon>Bacteria</taxon>
        <taxon>Pseudomonadati</taxon>
        <taxon>Bacteroidota</taxon>
        <taxon>Cytophagia</taxon>
        <taxon>Cytophagales</taxon>
        <taxon>Rhodocytophagaceae</taxon>
        <taxon>Rhodocytophaga</taxon>
    </lineage>
</organism>
<reference evidence="1" key="1">
    <citation type="submission" date="2023-07" db="EMBL/GenBank/DDBJ databases">
        <title>The genome sequence of Rhodocytophaga aerolata KACC 12507.</title>
        <authorList>
            <person name="Zhang X."/>
        </authorList>
    </citation>
    <scope>NUCLEOTIDE SEQUENCE</scope>
    <source>
        <strain evidence="1">KACC 12507</strain>
    </source>
</reference>
<accession>A0ABT8R278</accession>
<dbReference type="EMBL" id="JAUKPO010000003">
    <property type="protein sequence ID" value="MDO1446204.1"/>
    <property type="molecule type" value="Genomic_DNA"/>
</dbReference>
<comment type="caution">
    <text evidence="1">The sequence shown here is derived from an EMBL/GenBank/DDBJ whole genome shotgun (WGS) entry which is preliminary data.</text>
</comment>
<protein>
    <submittedName>
        <fullName evidence="1">Uncharacterized protein</fullName>
    </submittedName>
</protein>
<evidence type="ECO:0000313" key="2">
    <source>
        <dbReference type="Proteomes" id="UP001168528"/>
    </source>
</evidence>
<dbReference type="Proteomes" id="UP001168528">
    <property type="component" value="Unassembled WGS sequence"/>
</dbReference>
<name>A0ABT8R278_9BACT</name>
<dbReference type="RefSeq" id="WP_302037005.1">
    <property type="nucleotide sequence ID" value="NZ_JAUKPO010000003.1"/>
</dbReference>
<keyword evidence="2" id="KW-1185">Reference proteome</keyword>
<sequence>MGQLKELSDEVVQQEEYLVFISKKGFRKLSTTLKEQRIVHKLETKLT</sequence>
<proteinExistence type="predicted"/>